<dbReference type="CDD" id="cd03801">
    <property type="entry name" value="GT4_PimA-like"/>
    <property type="match status" value="1"/>
</dbReference>
<sequence length="386" mass="41204">MRICHLINIGHEAGGAEKSVRMITDGLRDRGHTVHVIATDHRLGEAPSFADVTVPAVAGNPVQQAVRFFWNRRAYTGVRAALEGIRPDVVHLHTIGMFSPSVLDATRGYRRLLTIHGPEDFTLALLPHMYPERETGRGLARLAATARYARLRYVQRPAYRIRLRRLDGVLVPSAFYAGAVRGDVGRVPLHVVPNGIPMAPPAPLANPQRFAFVGRLEETKGVRVALTAFARIAADHPKAELVVVGGGPLQAELAEQAAATGVADRVQLIGKLPAEDLKAVYADTGVVLVPSVFPENFPTVAIEGLAAGRAIIGTAAGGTPELVRDGVNGLLVPPGDVDALAAAMDALAGDEARVRRMGEASAAMAPAYSLEAFLDRLESHYRAIAR</sequence>
<dbReference type="OrthoDB" id="193659at2"/>
<dbReference type="EMBL" id="FRAP01000021">
    <property type="protein sequence ID" value="SHL21713.1"/>
    <property type="molecule type" value="Genomic_DNA"/>
</dbReference>
<dbReference type="AlphaFoldDB" id="A0A1M6YUE1"/>
<dbReference type="InterPro" id="IPR001296">
    <property type="entry name" value="Glyco_trans_1"/>
</dbReference>
<dbReference type="STRING" id="1848.SAMN05443637_12170"/>
<evidence type="ECO:0000259" key="4">
    <source>
        <dbReference type="Pfam" id="PF13439"/>
    </source>
</evidence>
<dbReference type="PANTHER" id="PTHR12526:SF635">
    <property type="entry name" value="GLYCOSYL TRANSFERASE GROUP 1"/>
    <property type="match status" value="1"/>
</dbReference>
<protein>
    <submittedName>
        <fullName evidence="5">Glycosyltransferase involved in cell wall bisynthesis</fullName>
    </submittedName>
</protein>
<keyword evidence="6" id="KW-1185">Reference proteome</keyword>
<dbReference type="Gene3D" id="3.40.50.2000">
    <property type="entry name" value="Glycogen Phosphorylase B"/>
    <property type="match status" value="2"/>
</dbReference>
<dbReference type="PANTHER" id="PTHR12526">
    <property type="entry name" value="GLYCOSYLTRANSFERASE"/>
    <property type="match status" value="1"/>
</dbReference>
<dbReference type="GO" id="GO:0016757">
    <property type="term" value="F:glycosyltransferase activity"/>
    <property type="evidence" value="ECO:0007669"/>
    <property type="project" value="UniProtKB-KW"/>
</dbReference>
<evidence type="ECO:0000313" key="5">
    <source>
        <dbReference type="EMBL" id="SHL21713.1"/>
    </source>
</evidence>
<reference evidence="5 6" key="1">
    <citation type="submission" date="2016-11" db="EMBL/GenBank/DDBJ databases">
        <authorList>
            <person name="Jaros S."/>
            <person name="Januszkiewicz K."/>
            <person name="Wedrychowicz H."/>
        </authorList>
    </citation>
    <scope>NUCLEOTIDE SEQUENCE [LARGE SCALE GENOMIC DNA]</scope>
    <source>
        <strain evidence="5 6">DSM 43832</strain>
    </source>
</reference>
<dbReference type="SUPFAM" id="SSF53756">
    <property type="entry name" value="UDP-Glycosyltransferase/glycogen phosphorylase"/>
    <property type="match status" value="1"/>
</dbReference>
<accession>A0A1M6YUE1</accession>
<keyword evidence="1" id="KW-0328">Glycosyltransferase</keyword>
<name>A0A1M6YUE1_PSETH</name>
<dbReference type="Pfam" id="PF00534">
    <property type="entry name" value="Glycos_transf_1"/>
    <property type="match status" value="1"/>
</dbReference>
<feature type="domain" description="Glycosyl transferase family 1" evidence="3">
    <location>
        <begin position="207"/>
        <end position="361"/>
    </location>
</feature>
<evidence type="ECO:0000256" key="2">
    <source>
        <dbReference type="ARBA" id="ARBA00022679"/>
    </source>
</evidence>
<evidence type="ECO:0000259" key="3">
    <source>
        <dbReference type="Pfam" id="PF00534"/>
    </source>
</evidence>
<evidence type="ECO:0000313" key="6">
    <source>
        <dbReference type="Proteomes" id="UP000184363"/>
    </source>
</evidence>
<dbReference type="Proteomes" id="UP000184363">
    <property type="component" value="Unassembled WGS sequence"/>
</dbReference>
<dbReference type="InterPro" id="IPR028098">
    <property type="entry name" value="Glyco_trans_4-like_N"/>
</dbReference>
<organism evidence="5 6">
    <name type="scientific">Pseudonocardia thermophila</name>
    <dbReference type="NCBI Taxonomy" id="1848"/>
    <lineage>
        <taxon>Bacteria</taxon>
        <taxon>Bacillati</taxon>
        <taxon>Actinomycetota</taxon>
        <taxon>Actinomycetes</taxon>
        <taxon>Pseudonocardiales</taxon>
        <taxon>Pseudonocardiaceae</taxon>
        <taxon>Pseudonocardia</taxon>
    </lineage>
</organism>
<keyword evidence="2 5" id="KW-0808">Transferase</keyword>
<proteinExistence type="predicted"/>
<feature type="domain" description="Glycosyltransferase subfamily 4-like N-terminal" evidence="4">
    <location>
        <begin position="14"/>
        <end position="197"/>
    </location>
</feature>
<gene>
    <name evidence="5" type="ORF">SAMN05443637_12170</name>
</gene>
<dbReference type="Pfam" id="PF13439">
    <property type="entry name" value="Glyco_transf_4"/>
    <property type="match status" value="1"/>
</dbReference>
<evidence type="ECO:0000256" key="1">
    <source>
        <dbReference type="ARBA" id="ARBA00022676"/>
    </source>
</evidence>
<dbReference type="RefSeq" id="WP_073459580.1">
    <property type="nucleotide sequence ID" value="NZ_CALGVN010000008.1"/>
</dbReference>